<dbReference type="InterPro" id="IPR050665">
    <property type="entry name" value="Cytochrome_P450_Monooxygen"/>
</dbReference>
<gene>
    <name evidence="13" type="ORF">K2173_015160</name>
</gene>
<dbReference type="Gene3D" id="1.10.630.10">
    <property type="entry name" value="Cytochrome P450"/>
    <property type="match status" value="1"/>
</dbReference>
<dbReference type="Proteomes" id="UP001159364">
    <property type="component" value="Linkage Group LG07"/>
</dbReference>
<keyword evidence="9 12" id="KW-0503">Monooxygenase</keyword>
<dbReference type="InterPro" id="IPR036396">
    <property type="entry name" value="Cyt_P450_sf"/>
</dbReference>
<keyword evidence="4" id="KW-0812">Transmembrane</keyword>
<proteinExistence type="inferred from homology"/>
<organism evidence="13 14">
    <name type="scientific">Erythroxylum novogranatense</name>
    <dbReference type="NCBI Taxonomy" id="1862640"/>
    <lineage>
        <taxon>Eukaryota</taxon>
        <taxon>Viridiplantae</taxon>
        <taxon>Streptophyta</taxon>
        <taxon>Embryophyta</taxon>
        <taxon>Tracheophyta</taxon>
        <taxon>Spermatophyta</taxon>
        <taxon>Magnoliopsida</taxon>
        <taxon>eudicotyledons</taxon>
        <taxon>Gunneridae</taxon>
        <taxon>Pentapetalae</taxon>
        <taxon>rosids</taxon>
        <taxon>fabids</taxon>
        <taxon>Malpighiales</taxon>
        <taxon>Erythroxylaceae</taxon>
        <taxon>Erythroxylum</taxon>
    </lineage>
</organism>
<dbReference type="Pfam" id="PF00067">
    <property type="entry name" value="p450"/>
    <property type="match status" value="1"/>
</dbReference>
<dbReference type="GO" id="GO:0005506">
    <property type="term" value="F:iron ion binding"/>
    <property type="evidence" value="ECO:0007669"/>
    <property type="project" value="InterPro"/>
</dbReference>
<keyword evidence="8 11" id="KW-0408">Iron</keyword>
<comment type="subcellular location">
    <subcellularLocation>
        <location evidence="1">Membrane</location>
        <topology evidence="1">Single-pass membrane protein</topology>
    </subcellularLocation>
</comment>
<dbReference type="GO" id="GO:0016705">
    <property type="term" value="F:oxidoreductase activity, acting on paired donors, with incorporation or reduction of molecular oxygen"/>
    <property type="evidence" value="ECO:0007669"/>
    <property type="project" value="InterPro"/>
</dbReference>
<keyword evidence="5 11" id="KW-0479">Metal-binding</keyword>
<evidence type="ECO:0000256" key="7">
    <source>
        <dbReference type="ARBA" id="ARBA00023002"/>
    </source>
</evidence>
<keyword evidence="14" id="KW-1185">Reference proteome</keyword>
<comment type="cofactor">
    <cofactor evidence="11">
        <name>heme</name>
        <dbReference type="ChEBI" id="CHEBI:30413"/>
    </cofactor>
</comment>
<evidence type="ECO:0000256" key="8">
    <source>
        <dbReference type="ARBA" id="ARBA00023004"/>
    </source>
</evidence>
<evidence type="ECO:0000256" key="6">
    <source>
        <dbReference type="ARBA" id="ARBA00022989"/>
    </source>
</evidence>
<keyword evidence="10" id="KW-0472">Membrane</keyword>
<reference evidence="13 14" key="1">
    <citation type="submission" date="2021-09" db="EMBL/GenBank/DDBJ databases">
        <title>Genomic insights and catalytic innovation underlie evolution of tropane alkaloids biosynthesis.</title>
        <authorList>
            <person name="Wang Y.-J."/>
            <person name="Tian T."/>
            <person name="Huang J.-P."/>
            <person name="Huang S.-X."/>
        </authorList>
    </citation>
    <scope>NUCLEOTIDE SEQUENCE [LARGE SCALE GENOMIC DNA]</scope>
    <source>
        <strain evidence="13">KIB-2018</strain>
        <tissue evidence="13">Leaf</tissue>
    </source>
</reference>
<name>A0AAV8T2Q7_9ROSI</name>
<dbReference type="PRINTS" id="PR00385">
    <property type="entry name" value="P450"/>
</dbReference>
<evidence type="ECO:0000256" key="4">
    <source>
        <dbReference type="ARBA" id="ARBA00022692"/>
    </source>
</evidence>
<evidence type="ECO:0000256" key="5">
    <source>
        <dbReference type="ARBA" id="ARBA00022723"/>
    </source>
</evidence>
<evidence type="ECO:0008006" key="15">
    <source>
        <dbReference type="Google" id="ProtNLM"/>
    </source>
</evidence>
<dbReference type="SUPFAM" id="SSF48264">
    <property type="entry name" value="Cytochrome P450"/>
    <property type="match status" value="1"/>
</dbReference>
<dbReference type="GO" id="GO:0016020">
    <property type="term" value="C:membrane"/>
    <property type="evidence" value="ECO:0007669"/>
    <property type="project" value="UniProtKB-SubCell"/>
</dbReference>
<feature type="binding site" description="axial binding residue" evidence="11">
    <location>
        <position position="460"/>
    </location>
    <ligand>
        <name>heme</name>
        <dbReference type="ChEBI" id="CHEBI:30413"/>
    </ligand>
    <ligandPart>
        <name>Fe</name>
        <dbReference type="ChEBI" id="CHEBI:18248"/>
    </ligandPart>
</feature>
<evidence type="ECO:0000313" key="14">
    <source>
        <dbReference type="Proteomes" id="UP001159364"/>
    </source>
</evidence>
<keyword evidence="3 11" id="KW-0349">Heme</keyword>
<evidence type="ECO:0000313" key="13">
    <source>
        <dbReference type="EMBL" id="KAJ8760493.1"/>
    </source>
</evidence>
<dbReference type="InterPro" id="IPR017972">
    <property type="entry name" value="Cyt_P450_CS"/>
</dbReference>
<evidence type="ECO:0000256" key="3">
    <source>
        <dbReference type="ARBA" id="ARBA00022617"/>
    </source>
</evidence>
<dbReference type="InterPro" id="IPR002401">
    <property type="entry name" value="Cyt_P450_E_grp-I"/>
</dbReference>
<evidence type="ECO:0000256" key="2">
    <source>
        <dbReference type="ARBA" id="ARBA00010617"/>
    </source>
</evidence>
<comment type="similarity">
    <text evidence="2 12">Belongs to the cytochrome P450 family.</text>
</comment>
<dbReference type="PROSITE" id="PS00086">
    <property type="entry name" value="CYTOCHROME_P450"/>
    <property type="match status" value="1"/>
</dbReference>
<sequence>MTVVAAEILKVYLPSCLCLFSLVALIKFLDKVWRRPIHVQSVLRSQGVKGPSYKILHGNIKEIHVMRNKMLSSPMELSHQIYPRILPHVYLWTKLHGKNYVSWKGSKPELVVTEPELVREILNNKDGKYPKPHVQSFLKKIFGDGIIVTKGEKWFKLRKLANHAFHGGSLKTMIPQMIASTETMLKRWEKHERKEIEVFKEFKVFTSETISRTAFGSSYLEGQQIFDVLTRMTLIFSRNHHRTIKLFRTKDDDESDKLEKGLRKCIIELVKKREDEARRGEPGFYGHDFLGQLMKLYHETDKAKRITLDDLIDECKNFYIAGQDTTSSALTWTVFLLAINLDWQEKVRNEVLEQFGQQIPSAEGIARLKMMNMTINESLRLYPPIAGSPREVQKGARLGDLILPSKMEVFVPTLPLHTDPQIWGDDVHVFRPERFEGGVAKATNNNTSAFLPFSLGPRSCVGMNFAITELKIALTMILQRYRFSLSPSYVHSPVIHIAMCPQHGLQIMLRPLSSNTCSTST</sequence>
<accession>A0AAV8T2Q7</accession>
<dbReference type="GO" id="GO:0020037">
    <property type="term" value="F:heme binding"/>
    <property type="evidence" value="ECO:0007669"/>
    <property type="project" value="InterPro"/>
</dbReference>
<dbReference type="PANTHER" id="PTHR24282:SF233">
    <property type="entry name" value="CYTOCHROME P450"/>
    <property type="match status" value="1"/>
</dbReference>
<dbReference type="AlphaFoldDB" id="A0AAV8T2Q7"/>
<protein>
    <recommendedName>
        <fullName evidence="15">Cytochrome P450</fullName>
    </recommendedName>
</protein>
<evidence type="ECO:0000256" key="10">
    <source>
        <dbReference type="ARBA" id="ARBA00023136"/>
    </source>
</evidence>
<evidence type="ECO:0000256" key="9">
    <source>
        <dbReference type="ARBA" id="ARBA00023033"/>
    </source>
</evidence>
<dbReference type="GO" id="GO:0004497">
    <property type="term" value="F:monooxygenase activity"/>
    <property type="evidence" value="ECO:0007669"/>
    <property type="project" value="UniProtKB-KW"/>
</dbReference>
<evidence type="ECO:0000256" key="11">
    <source>
        <dbReference type="PIRSR" id="PIRSR602401-1"/>
    </source>
</evidence>
<dbReference type="PANTHER" id="PTHR24282">
    <property type="entry name" value="CYTOCHROME P450 FAMILY MEMBER"/>
    <property type="match status" value="1"/>
</dbReference>
<dbReference type="PRINTS" id="PR00463">
    <property type="entry name" value="EP450I"/>
</dbReference>
<comment type="caution">
    <text evidence="13">The sequence shown here is derived from an EMBL/GenBank/DDBJ whole genome shotgun (WGS) entry which is preliminary data.</text>
</comment>
<evidence type="ECO:0000256" key="1">
    <source>
        <dbReference type="ARBA" id="ARBA00004167"/>
    </source>
</evidence>
<evidence type="ECO:0000256" key="12">
    <source>
        <dbReference type="RuleBase" id="RU000461"/>
    </source>
</evidence>
<dbReference type="InterPro" id="IPR001128">
    <property type="entry name" value="Cyt_P450"/>
</dbReference>
<dbReference type="EMBL" id="JAIWQS010000007">
    <property type="protein sequence ID" value="KAJ8760493.1"/>
    <property type="molecule type" value="Genomic_DNA"/>
</dbReference>
<keyword evidence="7 12" id="KW-0560">Oxidoreductase</keyword>
<keyword evidence="6" id="KW-1133">Transmembrane helix</keyword>